<reference evidence="4 5" key="1">
    <citation type="submission" date="2019-05" db="EMBL/GenBank/DDBJ databases">
        <title>We sequenced the genome of Paenibacillus hemerocallicola KCTC 33185 for further insight into its adaptation and study the phylogeny of Paenibacillus.</title>
        <authorList>
            <person name="Narsing Rao M.P."/>
        </authorList>
    </citation>
    <scope>NUCLEOTIDE SEQUENCE [LARGE SCALE GENOMIC DNA]</scope>
    <source>
        <strain evidence="4 5">KCTC 33185</strain>
    </source>
</reference>
<dbReference type="AlphaFoldDB" id="A0A5C4TFB0"/>
<dbReference type="GO" id="GO:0005737">
    <property type="term" value="C:cytoplasm"/>
    <property type="evidence" value="ECO:0007669"/>
    <property type="project" value="UniProtKB-SubCell"/>
</dbReference>
<proteinExistence type="inferred from homology"/>
<dbReference type="InterPro" id="IPR003786">
    <property type="entry name" value="FdhD"/>
</dbReference>
<dbReference type="SUPFAM" id="SSF53927">
    <property type="entry name" value="Cytidine deaminase-like"/>
    <property type="match status" value="1"/>
</dbReference>
<evidence type="ECO:0000256" key="3">
    <source>
        <dbReference type="HAMAP-Rule" id="MF_00187"/>
    </source>
</evidence>
<dbReference type="PANTHER" id="PTHR30592:SF1">
    <property type="entry name" value="SULFUR CARRIER PROTEIN FDHD"/>
    <property type="match status" value="1"/>
</dbReference>
<evidence type="ECO:0000256" key="1">
    <source>
        <dbReference type="ARBA" id="ARBA00022490"/>
    </source>
</evidence>
<evidence type="ECO:0000256" key="2">
    <source>
        <dbReference type="ARBA" id="ARBA00023150"/>
    </source>
</evidence>
<dbReference type="Gene3D" id="3.10.20.10">
    <property type="match status" value="1"/>
</dbReference>
<protein>
    <recommendedName>
        <fullName evidence="3">Sulfur carrier protein FdhD</fullName>
    </recommendedName>
</protein>
<dbReference type="GO" id="GO:0006777">
    <property type="term" value="P:Mo-molybdopterin cofactor biosynthetic process"/>
    <property type="evidence" value="ECO:0007669"/>
    <property type="project" value="UniProtKB-UniRule"/>
</dbReference>
<dbReference type="InterPro" id="IPR016193">
    <property type="entry name" value="Cytidine_deaminase-like"/>
</dbReference>
<dbReference type="GO" id="GO:0097163">
    <property type="term" value="F:sulfur carrier activity"/>
    <property type="evidence" value="ECO:0007669"/>
    <property type="project" value="UniProtKB-UniRule"/>
</dbReference>
<keyword evidence="1 3" id="KW-0963">Cytoplasm</keyword>
<comment type="similarity">
    <text evidence="3">Belongs to the FdhD family.</text>
</comment>
<dbReference type="PIRSF" id="PIRSF015626">
    <property type="entry name" value="FdhD"/>
    <property type="match status" value="1"/>
</dbReference>
<keyword evidence="2 3" id="KW-0501">Molybdenum cofactor biosynthesis</keyword>
<dbReference type="OrthoDB" id="9782042at2"/>
<dbReference type="Gene3D" id="3.40.140.10">
    <property type="entry name" value="Cytidine Deaminase, domain 2"/>
    <property type="match status" value="1"/>
</dbReference>
<comment type="subcellular location">
    <subcellularLocation>
        <location evidence="3">Cytoplasm</location>
    </subcellularLocation>
</comment>
<accession>A0A5C4TFB0</accession>
<dbReference type="PANTHER" id="PTHR30592">
    <property type="entry name" value="FORMATE DEHYDROGENASE"/>
    <property type="match status" value="1"/>
</dbReference>
<keyword evidence="4" id="KW-0808">Transferase</keyword>
<name>A0A5C4TFB0_9BACL</name>
<keyword evidence="5" id="KW-1185">Reference proteome</keyword>
<dbReference type="HAMAP" id="MF_00187">
    <property type="entry name" value="FdhD"/>
    <property type="match status" value="1"/>
</dbReference>
<organism evidence="4 5">
    <name type="scientific">Paenibacillus hemerocallicola</name>
    <dbReference type="NCBI Taxonomy" id="1172614"/>
    <lineage>
        <taxon>Bacteria</taxon>
        <taxon>Bacillati</taxon>
        <taxon>Bacillota</taxon>
        <taxon>Bacilli</taxon>
        <taxon>Bacillales</taxon>
        <taxon>Paenibacillaceae</taxon>
        <taxon>Paenibacillus</taxon>
    </lineage>
</organism>
<dbReference type="Pfam" id="PF02634">
    <property type="entry name" value="FdhD-NarQ"/>
    <property type="match status" value="1"/>
</dbReference>
<comment type="function">
    <text evidence="3">Required for formate dehydrogenase (FDH) activity. Acts as a sulfur carrier protein that transfers sulfur from IscS to the molybdenum cofactor prior to its insertion into FDH.</text>
</comment>
<dbReference type="Proteomes" id="UP000307943">
    <property type="component" value="Unassembled WGS sequence"/>
</dbReference>
<comment type="caution">
    <text evidence="4">The sequence shown here is derived from an EMBL/GenBank/DDBJ whole genome shotgun (WGS) entry which is preliminary data.</text>
</comment>
<dbReference type="GO" id="GO:0016783">
    <property type="term" value="F:sulfurtransferase activity"/>
    <property type="evidence" value="ECO:0007669"/>
    <property type="project" value="InterPro"/>
</dbReference>
<gene>
    <name evidence="3 4" type="primary">fdhD</name>
    <name evidence="4" type="ORF">FE784_06000</name>
</gene>
<comment type="caution">
    <text evidence="3">Lacks conserved residue(s) required for the propagation of feature annotation.</text>
</comment>
<evidence type="ECO:0000313" key="5">
    <source>
        <dbReference type="Proteomes" id="UP000307943"/>
    </source>
</evidence>
<dbReference type="NCBIfam" id="TIGR00129">
    <property type="entry name" value="fdhD_narQ"/>
    <property type="match status" value="1"/>
</dbReference>
<feature type="active site" description="Cysteine persulfide intermediate" evidence="3">
    <location>
        <position position="108"/>
    </location>
</feature>
<dbReference type="RefSeq" id="WP_139601234.1">
    <property type="nucleotide sequence ID" value="NZ_VDCQ01000006.1"/>
</dbReference>
<sequence length="267" mass="28911">MSFDPSVTEWSIRKYAGDAWTEEDDPVAVEFPLTVFVNDAEFATLVCSPTHLEEMTVGFLASEGVIRSHGDIADMSIDTERGFAYVGLVRKDTLDPAIFSKRRIGSCCGKSRQSYYFHADAQTAKPIESSLTIDAARCYELMRHLHSASDTHRHTGGVHGAALCGDMGIAAHYTDIGRHNALDKLYGYCLMHGLSAADKPIAFSGRLSSEVVLKAVKIGSPILLSKSAPTDLGLALADELGLTAVGFLRGGGMNVYTHPERIVAHFM</sequence>
<dbReference type="EMBL" id="VDCQ01000006">
    <property type="protein sequence ID" value="TNJ67099.1"/>
    <property type="molecule type" value="Genomic_DNA"/>
</dbReference>
<evidence type="ECO:0000313" key="4">
    <source>
        <dbReference type="EMBL" id="TNJ67099.1"/>
    </source>
</evidence>